<gene>
    <name evidence="2" type="ORF">D9O29_09000</name>
</gene>
<dbReference type="EMBL" id="RCNL01000003">
    <property type="protein sequence ID" value="TXL79038.1"/>
    <property type="molecule type" value="Genomic_DNA"/>
</dbReference>
<protein>
    <submittedName>
        <fullName evidence="2">Uncharacterized protein</fullName>
    </submittedName>
</protein>
<feature type="transmembrane region" description="Helical" evidence="1">
    <location>
        <begin position="84"/>
        <end position="105"/>
    </location>
</feature>
<reference evidence="2 3" key="1">
    <citation type="submission" date="2018-10" db="EMBL/GenBank/DDBJ databases">
        <title>Draft genome sequence of Pantoea vagans isolated from corpses of the sugarcane aphid Melanaphis sacchari Zehntner.</title>
        <authorList>
            <person name="Toledo E."/>
            <person name="Pena G."/>
            <person name="Lozano L."/>
        </authorList>
    </citation>
    <scope>NUCLEOTIDE SEQUENCE [LARGE SCALE GENOMIC DNA]</scope>
    <source>
        <strain evidence="2 3">ET-90</strain>
    </source>
</reference>
<name>A0ABY3LH61_9GAMM</name>
<keyword evidence="1" id="KW-1133">Transmembrane helix</keyword>
<proteinExistence type="predicted"/>
<dbReference type="Proteomes" id="UP000426772">
    <property type="component" value="Unassembled WGS sequence"/>
</dbReference>
<accession>A0ABY3LH61</accession>
<evidence type="ECO:0000256" key="1">
    <source>
        <dbReference type="SAM" id="Phobius"/>
    </source>
</evidence>
<keyword evidence="1" id="KW-0812">Transmembrane</keyword>
<organism evidence="2 3">
    <name type="scientific">Pantoea vagans</name>
    <dbReference type="NCBI Taxonomy" id="470934"/>
    <lineage>
        <taxon>Bacteria</taxon>
        <taxon>Pseudomonadati</taxon>
        <taxon>Pseudomonadota</taxon>
        <taxon>Gammaproteobacteria</taxon>
        <taxon>Enterobacterales</taxon>
        <taxon>Erwiniaceae</taxon>
        <taxon>Pantoea</taxon>
    </lineage>
</organism>
<keyword evidence="1" id="KW-0472">Membrane</keyword>
<feature type="transmembrane region" description="Helical" evidence="1">
    <location>
        <begin position="6"/>
        <end position="25"/>
    </location>
</feature>
<comment type="caution">
    <text evidence="2">The sequence shown here is derived from an EMBL/GenBank/DDBJ whole genome shotgun (WGS) entry which is preliminary data.</text>
</comment>
<dbReference type="RefSeq" id="WP_147789129.1">
    <property type="nucleotide sequence ID" value="NZ_RCNL01000003.1"/>
</dbReference>
<sequence>MNAKKYTVHFLFGLMMLALFAYPWLKNPMEPRNQIMASIALANCFLYPFAKSVLEDLVMRIGGKGVRKKSVLTIDPVGNSKIRALHWIFSFVFAIPICLLALLCMKK</sequence>
<keyword evidence="3" id="KW-1185">Reference proteome</keyword>
<evidence type="ECO:0000313" key="3">
    <source>
        <dbReference type="Proteomes" id="UP000426772"/>
    </source>
</evidence>
<evidence type="ECO:0000313" key="2">
    <source>
        <dbReference type="EMBL" id="TXL79038.1"/>
    </source>
</evidence>